<evidence type="ECO:0000313" key="5">
    <source>
        <dbReference type="Proteomes" id="UP001055460"/>
    </source>
</evidence>
<dbReference type="Proteomes" id="UP001214094">
    <property type="component" value="Chromosome"/>
</dbReference>
<accession>A0A9Q8Y4P6</accession>
<dbReference type="GO" id="GO:0015871">
    <property type="term" value="P:choline transport"/>
    <property type="evidence" value="ECO:0007669"/>
    <property type="project" value="InterPro"/>
</dbReference>
<dbReference type="OrthoDB" id="9787902at2"/>
<dbReference type="EMBL" id="CP098807">
    <property type="protein sequence ID" value="USJ22158.1"/>
    <property type="molecule type" value="Genomic_DNA"/>
</dbReference>
<dbReference type="Proteomes" id="UP001055460">
    <property type="component" value="Chromosome"/>
</dbReference>
<dbReference type="GeneID" id="29520062"/>
<evidence type="ECO:0000256" key="1">
    <source>
        <dbReference type="SAM" id="SignalP"/>
    </source>
</evidence>
<dbReference type="Gene3D" id="3.40.190.10">
    <property type="entry name" value="Periplasmic binding protein-like II"/>
    <property type="match status" value="1"/>
</dbReference>
<evidence type="ECO:0000259" key="2">
    <source>
        <dbReference type="Pfam" id="PF04069"/>
    </source>
</evidence>
<evidence type="ECO:0000313" key="3">
    <source>
        <dbReference type="EMBL" id="USJ22158.1"/>
    </source>
</evidence>
<dbReference type="NCBIfam" id="TIGR03414">
    <property type="entry name" value="ABC_choline_bnd"/>
    <property type="match status" value="1"/>
</dbReference>
<sequence length="318" mass="33930">MKKRLSLKLILAGAVSVVAITAQQAAAAEPESCGTVRFSDVGWTDITATTATVSTVLKGLGYQTDIKVLSVPVTYTSLKNKDIDVFLGNWMPTQENDVRPFLDDKSVESFGPNLVGAKYTLATNAKGAELGIKDFKDIATKKTELDGKIYGIEPGNDGNRLIIDMVDKDTFGLKGFEVVESSEQGMLAQVARAEKDGAPVVFLGWEPHPMNANFKLTYLSGGDDIFGANFGGAEVFTNVRAGYTTECPNVGKLLTNLKFSLQMENEIMGKILNDGQEPDKAAEEWLKANPTAVDPWLAGVTAKDGGDGLAAVKAALGL</sequence>
<keyword evidence="6" id="KW-1185">Reference proteome</keyword>
<dbReference type="InterPro" id="IPR007210">
    <property type="entry name" value="ABC_Gly_betaine_transp_sub-bd"/>
</dbReference>
<evidence type="ECO:0000313" key="4">
    <source>
        <dbReference type="EMBL" id="WFP89389.1"/>
    </source>
</evidence>
<dbReference type="InterPro" id="IPR017783">
    <property type="entry name" value="ABC_choline_sub-bd"/>
</dbReference>
<dbReference type="GO" id="GO:0022857">
    <property type="term" value="F:transmembrane transporter activity"/>
    <property type="evidence" value="ECO:0007669"/>
    <property type="project" value="InterPro"/>
</dbReference>
<dbReference type="EMBL" id="CP121308">
    <property type="protein sequence ID" value="WFP89389.1"/>
    <property type="molecule type" value="Genomic_DNA"/>
</dbReference>
<reference evidence="3" key="1">
    <citation type="submission" date="2022-06" db="EMBL/GenBank/DDBJ databases">
        <title>Physiological and biochemical characterization and genomic elucidation of a strain of the genus Ensifer adhaerens M8 that combines arsenic oxidation and chromium reduction.</title>
        <authorList>
            <person name="Li X."/>
            <person name="Yu c."/>
        </authorList>
    </citation>
    <scope>NUCLEOTIDE SEQUENCE</scope>
    <source>
        <strain evidence="3">M8</strain>
    </source>
</reference>
<dbReference type="GO" id="GO:0033265">
    <property type="term" value="F:choline binding"/>
    <property type="evidence" value="ECO:0007669"/>
    <property type="project" value="InterPro"/>
</dbReference>
<dbReference type="CDD" id="cd13640">
    <property type="entry name" value="PBP2_ChoX"/>
    <property type="match status" value="1"/>
</dbReference>
<reference evidence="4 6" key="2">
    <citation type="submission" date="2023-03" db="EMBL/GenBank/DDBJ databases">
        <title>Comparative genome and transcriptome analysis combination mining strategies for increasing vitamin B12 production of Ensifer adhaerens strain.</title>
        <authorList>
            <person name="Yongheng L."/>
        </authorList>
    </citation>
    <scope>NUCLEOTIDE SEQUENCE [LARGE SCALE GENOMIC DNA]</scope>
    <source>
        <strain evidence="4 6">Casida A-T305</strain>
    </source>
</reference>
<dbReference type="GO" id="GO:0042597">
    <property type="term" value="C:periplasmic space"/>
    <property type="evidence" value="ECO:0007669"/>
    <property type="project" value="InterPro"/>
</dbReference>
<dbReference type="SUPFAM" id="SSF53850">
    <property type="entry name" value="Periplasmic binding protein-like II"/>
    <property type="match status" value="1"/>
</dbReference>
<dbReference type="KEGG" id="eah:FA04_12310"/>
<organism evidence="3 5">
    <name type="scientific">Ensifer adhaerens</name>
    <name type="common">Sinorhizobium morelense</name>
    <dbReference type="NCBI Taxonomy" id="106592"/>
    <lineage>
        <taxon>Bacteria</taxon>
        <taxon>Pseudomonadati</taxon>
        <taxon>Pseudomonadota</taxon>
        <taxon>Alphaproteobacteria</taxon>
        <taxon>Hyphomicrobiales</taxon>
        <taxon>Rhizobiaceae</taxon>
        <taxon>Sinorhizobium/Ensifer group</taxon>
        <taxon>Ensifer</taxon>
    </lineage>
</organism>
<dbReference type="RefSeq" id="WP_034788927.1">
    <property type="nucleotide sequence ID" value="NZ_CAXURO020000001.1"/>
</dbReference>
<name>A0A9Q8Y4P6_ENSAD</name>
<protein>
    <submittedName>
        <fullName evidence="3">Choline ABC transporter substrate-binding protein</fullName>
    </submittedName>
</protein>
<gene>
    <name evidence="3" type="ORF">NE863_12635</name>
    <name evidence="4" type="ORF">P4B07_12500</name>
</gene>
<feature type="signal peptide" evidence="1">
    <location>
        <begin position="1"/>
        <end position="27"/>
    </location>
</feature>
<feature type="chain" id="PRO_5040431881" evidence="1">
    <location>
        <begin position="28"/>
        <end position="318"/>
    </location>
</feature>
<feature type="domain" description="ABC-type glycine betaine transport system substrate-binding" evidence="2">
    <location>
        <begin position="35"/>
        <end position="287"/>
    </location>
</feature>
<proteinExistence type="predicted"/>
<keyword evidence="1" id="KW-0732">Signal</keyword>
<dbReference type="Pfam" id="PF04069">
    <property type="entry name" value="OpuAC"/>
    <property type="match status" value="1"/>
</dbReference>
<dbReference type="Gene3D" id="3.40.190.100">
    <property type="entry name" value="Glycine betaine-binding periplasmic protein, domain 2"/>
    <property type="match status" value="1"/>
</dbReference>
<dbReference type="AlphaFoldDB" id="A0A9Q8Y4P6"/>
<dbReference type="GO" id="GO:0043190">
    <property type="term" value="C:ATP-binding cassette (ABC) transporter complex"/>
    <property type="evidence" value="ECO:0007669"/>
    <property type="project" value="InterPro"/>
</dbReference>
<evidence type="ECO:0000313" key="6">
    <source>
        <dbReference type="Proteomes" id="UP001214094"/>
    </source>
</evidence>